<evidence type="ECO:0000313" key="2">
    <source>
        <dbReference type="EMBL" id="TWH99922.1"/>
    </source>
</evidence>
<protein>
    <recommendedName>
        <fullName evidence="4">Zn-dependent protease DUF2268</fullName>
    </recommendedName>
</protein>
<dbReference type="Proteomes" id="UP000315167">
    <property type="component" value="Unassembled WGS sequence"/>
</dbReference>
<dbReference type="EMBL" id="VLKN01000008">
    <property type="protein sequence ID" value="TWH99922.1"/>
    <property type="molecule type" value="Genomic_DNA"/>
</dbReference>
<sequence length="322" mass="35751">MLHLPRCALVLLALFAPSLTHAQAPGQTVVTADVDRFWNTYDRIQATSDPKQQLQLLKALYIDPGSAGLKAFMEVKGCTAEKYVDLLRKYPRYWASIRPLSLSVKTRTVSLAPELEKFEALYPAMRPAQLYFLVGCMTSGGTTQGDKVLIGTELAMGDESVDVSELPDKTRTWLSGYFRTRPADGLVLLNIHEYVHTQQNGPGPTLLAQVLYEGVADFVAEKITGQTPPLPYMSYGPTHLEAIKARFKMEMDQPSYDGWLYNSAAGSHFGVGDLGYYVGYAIGNAYYQRATDKKEAIRRMIELDYTDAEAARGFLADSGFYP</sequence>
<dbReference type="AlphaFoldDB" id="A0A562KX07"/>
<organism evidence="2 3">
    <name type="scientific">Luteimonas cucumeris</name>
    <dbReference type="NCBI Taxonomy" id="985012"/>
    <lineage>
        <taxon>Bacteria</taxon>
        <taxon>Pseudomonadati</taxon>
        <taxon>Pseudomonadota</taxon>
        <taxon>Gammaproteobacteria</taxon>
        <taxon>Lysobacterales</taxon>
        <taxon>Lysobacteraceae</taxon>
        <taxon>Luteimonas</taxon>
    </lineage>
</organism>
<accession>A0A562KX07</accession>
<gene>
    <name evidence="2" type="ORF">IP90_02929</name>
</gene>
<feature type="signal peptide" evidence="1">
    <location>
        <begin position="1"/>
        <end position="22"/>
    </location>
</feature>
<keyword evidence="1" id="KW-0732">Signal</keyword>
<evidence type="ECO:0000256" key="1">
    <source>
        <dbReference type="SAM" id="SignalP"/>
    </source>
</evidence>
<proteinExistence type="predicted"/>
<comment type="caution">
    <text evidence="2">The sequence shown here is derived from an EMBL/GenBank/DDBJ whole genome shotgun (WGS) entry which is preliminary data.</text>
</comment>
<name>A0A562KX07_9GAMM</name>
<evidence type="ECO:0008006" key="4">
    <source>
        <dbReference type="Google" id="ProtNLM"/>
    </source>
</evidence>
<evidence type="ECO:0000313" key="3">
    <source>
        <dbReference type="Proteomes" id="UP000315167"/>
    </source>
</evidence>
<feature type="chain" id="PRO_5022122746" description="Zn-dependent protease DUF2268" evidence="1">
    <location>
        <begin position="23"/>
        <end position="322"/>
    </location>
</feature>
<keyword evidence="3" id="KW-1185">Reference proteome</keyword>
<reference evidence="2 3" key="1">
    <citation type="journal article" date="2015" name="Stand. Genomic Sci.">
        <title>Genomic Encyclopedia of Bacterial and Archaeal Type Strains, Phase III: the genomes of soil and plant-associated and newly described type strains.</title>
        <authorList>
            <person name="Whitman W.B."/>
            <person name="Woyke T."/>
            <person name="Klenk H.P."/>
            <person name="Zhou Y."/>
            <person name="Lilburn T.G."/>
            <person name="Beck B.J."/>
            <person name="De Vos P."/>
            <person name="Vandamme P."/>
            <person name="Eisen J.A."/>
            <person name="Garrity G."/>
            <person name="Hugenholtz P."/>
            <person name="Kyrpides N.C."/>
        </authorList>
    </citation>
    <scope>NUCLEOTIDE SEQUENCE [LARGE SCALE GENOMIC DNA]</scope>
    <source>
        <strain evidence="2 3">CGMCC 1.10821</strain>
    </source>
</reference>